<sequence>MSSKRLVEALKTSITALKANKIRTFLTTLGVIIGVFSVVSLVSLGKGAQNYIEDQFNAIGSNLIFVSPGKVDLSDDPAKFFSKNKLAEKHVKLIENALGDKVVAVTPSIRVGQTVQYKTKSFYPTVIGANEQLLLAFDFNVDQGRAFNSSAVSSKSRVAVLGKNVAQELFAGIDPIDKKIKIGKDTFKVVAVLSEKNRNFDDNVYIPYTTAKEVFDVRNFSSIGIKVKDSTQVKAVMREVELTLLKDLKKDDFSVLSQQDILSTIQNVLNILTLGIGAIAGISLVVGGIGIMNIMLVSVTERIREIGLRKALGATSFDIGLQFVIESILLSIIGGLVGLAMGAAVALAARSAVRTEVPFSTVVLAFTFSLVVGVVFGTYPALQASKKDPIEALRYE</sequence>
<evidence type="ECO:0000256" key="5">
    <source>
        <dbReference type="ARBA" id="ARBA00023136"/>
    </source>
</evidence>
<keyword evidence="5 7" id="KW-0472">Membrane</keyword>
<feature type="domain" description="ABC3 transporter permease C-terminal" evidence="8">
    <location>
        <begin position="278"/>
        <end position="389"/>
    </location>
</feature>
<dbReference type="InterPro" id="IPR025857">
    <property type="entry name" value="MacB_PCD"/>
</dbReference>
<comment type="similarity">
    <text evidence="6">Belongs to the ABC-4 integral membrane protein family.</text>
</comment>
<accession>A0A955IWJ5</accession>
<dbReference type="PANTHER" id="PTHR30572">
    <property type="entry name" value="MEMBRANE COMPONENT OF TRANSPORTER-RELATED"/>
    <property type="match status" value="1"/>
</dbReference>
<feature type="transmembrane region" description="Helical" evidence="7">
    <location>
        <begin position="320"/>
        <end position="347"/>
    </location>
</feature>
<protein>
    <submittedName>
        <fullName evidence="10">ABC transporter permease</fullName>
    </submittedName>
</protein>
<dbReference type="InterPro" id="IPR050250">
    <property type="entry name" value="Macrolide_Exporter_MacB"/>
</dbReference>
<gene>
    <name evidence="10" type="ORF">KDA10_01965</name>
</gene>
<evidence type="ECO:0000256" key="2">
    <source>
        <dbReference type="ARBA" id="ARBA00022475"/>
    </source>
</evidence>
<feature type="transmembrane region" description="Helical" evidence="7">
    <location>
        <begin position="25"/>
        <end position="45"/>
    </location>
</feature>
<dbReference type="AlphaFoldDB" id="A0A955IWJ5"/>
<evidence type="ECO:0000313" key="10">
    <source>
        <dbReference type="EMBL" id="MCA9302117.1"/>
    </source>
</evidence>
<dbReference type="GO" id="GO:0005886">
    <property type="term" value="C:plasma membrane"/>
    <property type="evidence" value="ECO:0007669"/>
    <property type="project" value="UniProtKB-SubCell"/>
</dbReference>
<evidence type="ECO:0000256" key="1">
    <source>
        <dbReference type="ARBA" id="ARBA00004651"/>
    </source>
</evidence>
<comment type="subcellular location">
    <subcellularLocation>
        <location evidence="1">Cell membrane</location>
        <topology evidence="1">Multi-pass membrane protein</topology>
    </subcellularLocation>
</comment>
<proteinExistence type="inferred from homology"/>
<dbReference type="Proteomes" id="UP000714817">
    <property type="component" value="Unassembled WGS sequence"/>
</dbReference>
<keyword evidence="2" id="KW-1003">Cell membrane</keyword>
<organism evidence="10 11">
    <name type="scientific">candidate division WWE3 bacterium</name>
    <dbReference type="NCBI Taxonomy" id="2053526"/>
    <lineage>
        <taxon>Bacteria</taxon>
        <taxon>Katanobacteria</taxon>
    </lineage>
</organism>
<feature type="domain" description="MacB-like periplasmic core" evidence="9">
    <location>
        <begin position="24"/>
        <end position="241"/>
    </location>
</feature>
<feature type="transmembrane region" description="Helical" evidence="7">
    <location>
        <begin position="271"/>
        <end position="299"/>
    </location>
</feature>
<name>A0A955IWJ5_UNCKA</name>
<dbReference type="InterPro" id="IPR003838">
    <property type="entry name" value="ABC3_permease_C"/>
</dbReference>
<evidence type="ECO:0000256" key="6">
    <source>
        <dbReference type="ARBA" id="ARBA00038076"/>
    </source>
</evidence>
<dbReference type="Pfam" id="PF12704">
    <property type="entry name" value="MacB_PCD"/>
    <property type="match status" value="1"/>
</dbReference>
<dbReference type="EMBL" id="JAGQNY010000006">
    <property type="protein sequence ID" value="MCA9302117.1"/>
    <property type="molecule type" value="Genomic_DNA"/>
</dbReference>
<keyword evidence="3 7" id="KW-0812">Transmembrane</keyword>
<evidence type="ECO:0000313" key="11">
    <source>
        <dbReference type="Proteomes" id="UP000714817"/>
    </source>
</evidence>
<evidence type="ECO:0000259" key="9">
    <source>
        <dbReference type="Pfam" id="PF12704"/>
    </source>
</evidence>
<comment type="caution">
    <text evidence="10">The sequence shown here is derived from an EMBL/GenBank/DDBJ whole genome shotgun (WGS) entry which is preliminary data.</text>
</comment>
<dbReference type="GO" id="GO:0022857">
    <property type="term" value="F:transmembrane transporter activity"/>
    <property type="evidence" value="ECO:0007669"/>
    <property type="project" value="TreeGrafter"/>
</dbReference>
<evidence type="ECO:0000256" key="4">
    <source>
        <dbReference type="ARBA" id="ARBA00022989"/>
    </source>
</evidence>
<evidence type="ECO:0000256" key="7">
    <source>
        <dbReference type="SAM" id="Phobius"/>
    </source>
</evidence>
<reference evidence="10" key="1">
    <citation type="submission" date="2020-04" db="EMBL/GenBank/DDBJ databases">
        <authorList>
            <person name="Zhang T."/>
        </authorList>
    </citation>
    <scope>NUCLEOTIDE SEQUENCE</scope>
    <source>
        <strain evidence="10">HKST-UBA80</strain>
    </source>
</reference>
<keyword evidence="4 7" id="KW-1133">Transmembrane helix</keyword>
<dbReference type="Pfam" id="PF02687">
    <property type="entry name" value="FtsX"/>
    <property type="match status" value="1"/>
</dbReference>
<evidence type="ECO:0000256" key="3">
    <source>
        <dbReference type="ARBA" id="ARBA00022692"/>
    </source>
</evidence>
<evidence type="ECO:0000259" key="8">
    <source>
        <dbReference type="Pfam" id="PF02687"/>
    </source>
</evidence>
<reference evidence="10" key="2">
    <citation type="journal article" date="2021" name="Microbiome">
        <title>Successional dynamics and alternative stable states in a saline activated sludge microbial community over 9 years.</title>
        <authorList>
            <person name="Wang Y."/>
            <person name="Ye J."/>
            <person name="Ju F."/>
            <person name="Liu L."/>
            <person name="Boyd J.A."/>
            <person name="Deng Y."/>
            <person name="Parks D.H."/>
            <person name="Jiang X."/>
            <person name="Yin X."/>
            <person name="Woodcroft B.J."/>
            <person name="Tyson G.W."/>
            <person name="Hugenholtz P."/>
            <person name="Polz M.F."/>
            <person name="Zhang T."/>
        </authorList>
    </citation>
    <scope>NUCLEOTIDE SEQUENCE</scope>
    <source>
        <strain evidence="10">HKST-UBA80</strain>
    </source>
</reference>
<dbReference type="PANTHER" id="PTHR30572:SF4">
    <property type="entry name" value="ABC TRANSPORTER PERMEASE YTRF"/>
    <property type="match status" value="1"/>
</dbReference>
<feature type="transmembrane region" description="Helical" evidence="7">
    <location>
        <begin position="359"/>
        <end position="382"/>
    </location>
</feature>